<dbReference type="Pfam" id="PF00491">
    <property type="entry name" value="Arginase"/>
    <property type="match status" value="1"/>
</dbReference>
<dbReference type="GO" id="GO:0005829">
    <property type="term" value="C:cytosol"/>
    <property type="evidence" value="ECO:0007669"/>
    <property type="project" value="TreeGrafter"/>
</dbReference>
<reference evidence="5 6" key="1">
    <citation type="submission" date="2020-08" db="EMBL/GenBank/DDBJ databases">
        <title>Sequencing the genomes of 1000 actinobacteria strains.</title>
        <authorList>
            <person name="Klenk H.-P."/>
        </authorList>
    </citation>
    <scope>NUCLEOTIDE SEQUENCE [LARGE SCALE GENOMIC DNA]</scope>
    <source>
        <strain evidence="5 6">DSM 44320</strain>
    </source>
</reference>
<organism evidence="5 6">
    <name type="scientific">Nonomuraea dietziae</name>
    <dbReference type="NCBI Taxonomy" id="65515"/>
    <lineage>
        <taxon>Bacteria</taxon>
        <taxon>Bacillati</taxon>
        <taxon>Actinomycetota</taxon>
        <taxon>Actinomycetes</taxon>
        <taxon>Streptosporangiales</taxon>
        <taxon>Streptosporangiaceae</taxon>
        <taxon>Nonomuraea</taxon>
    </lineage>
</organism>
<comment type="caution">
    <text evidence="5">The sequence shown here is derived from an EMBL/GenBank/DDBJ whole genome shotgun (WGS) entry which is preliminary data.</text>
</comment>
<keyword evidence="2 5" id="KW-0378">Hydrolase</keyword>
<evidence type="ECO:0000313" key="5">
    <source>
        <dbReference type="EMBL" id="MBB3726105.1"/>
    </source>
</evidence>
<dbReference type="SUPFAM" id="SSF52768">
    <property type="entry name" value="Arginase/deacetylase"/>
    <property type="match status" value="1"/>
</dbReference>
<dbReference type="Proteomes" id="UP000579945">
    <property type="component" value="Unassembled WGS sequence"/>
</dbReference>
<evidence type="ECO:0000256" key="1">
    <source>
        <dbReference type="ARBA" id="ARBA00022723"/>
    </source>
</evidence>
<dbReference type="RefSeq" id="WP_183645601.1">
    <property type="nucleotide sequence ID" value="NZ_JACIBV010000001.1"/>
</dbReference>
<protein>
    <submittedName>
        <fullName evidence="5">Arginase</fullName>
        <ecNumber evidence="5">3.5.3.1</ecNumber>
    </submittedName>
</protein>
<gene>
    <name evidence="5" type="ORF">FHR33_001965</name>
</gene>
<keyword evidence="6" id="KW-1185">Reference proteome</keyword>
<comment type="similarity">
    <text evidence="4">Belongs to the arginase family.</text>
</comment>
<dbReference type="CDD" id="cd09999">
    <property type="entry name" value="Arginase-like_1"/>
    <property type="match status" value="1"/>
</dbReference>
<dbReference type="EC" id="3.5.3.1" evidence="5"/>
<dbReference type="PANTHER" id="PTHR43782:SF3">
    <property type="entry name" value="ARGINASE"/>
    <property type="match status" value="1"/>
</dbReference>
<dbReference type="GO" id="GO:0004053">
    <property type="term" value="F:arginase activity"/>
    <property type="evidence" value="ECO:0007669"/>
    <property type="project" value="UniProtKB-EC"/>
</dbReference>
<dbReference type="PANTHER" id="PTHR43782">
    <property type="entry name" value="ARGINASE"/>
    <property type="match status" value="1"/>
</dbReference>
<dbReference type="Gene3D" id="3.40.800.10">
    <property type="entry name" value="Ureohydrolase domain"/>
    <property type="match status" value="1"/>
</dbReference>
<dbReference type="EMBL" id="JACIBV010000001">
    <property type="protein sequence ID" value="MBB3726105.1"/>
    <property type="molecule type" value="Genomic_DNA"/>
</dbReference>
<name>A0A7W5V717_9ACTN</name>
<proteinExistence type="inferred from homology"/>
<dbReference type="GeneID" id="95388486"/>
<dbReference type="PROSITE" id="PS51409">
    <property type="entry name" value="ARGINASE_2"/>
    <property type="match status" value="1"/>
</dbReference>
<keyword evidence="1" id="KW-0479">Metal-binding</keyword>
<dbReference type="InterPro" id="IPR006035">
    <property type="entry name" value="Ureohydrolase"/>
</dbReference>
<evidence type="ECO:0000256" key="4">
    <source>
        <dbReference type="PROSITE-ProRule" id="PRU00742"/>
    </source>
</evidence>
<keyword evidence="3" id="KW-0464">Manganese</keyword>
<evidence type="ECO:0000256" key="3">
    <source>
        <dbReference type="ARBA" id="ARBA00023211"/>
    </source>
</evidence>
<sequence>MRIDVLGAGFNSAGVRTGVARGPHALRRAGLVARAGLSHEVRDVGDVAFSEPVPRRGEASRLLAEQALTSMLAEVRRKVEAIMAGGAFPLLVGGDCAVLPGALAACRSVHGSVGLLFVDGHEDAWPPADSTTGEAADCELGLALGVTSADVGPELAPVLRPEATALLGPRDGEELREHGVGSLRGSLWFATDRELSGRVAASAEDAIATIERSASRWWLHVDLDVLATDQLAAVDYPQPGGLRWEELTELTAVALRRPGCAGWSLTIYNPDLDEDGHEAERIVGYVEQALALV</sequence>
<dbReference type="InterPro" id="IPR023696">
    <property type="entry name" value="Ureohydrolase_dom_sf"/>
</dbReference>
<accession>A0A7W5V717</accession>
<dbReference type="GO" id="GO:0030145">
    <property type="term" value="F:manganese ion binding"/>
    <property type="evidence" value="ECO:0007669"/>
    <property type="project" value="TreeGrafter"/>
</dbReference>
<evidence type="ECO:0000313" key="6">
    <source>
        <dbReference type="Proteomes" id="UP000579945"/>
    </source>
</evidence>
<dbReference type="AlphaFoldDB" id="A0A7W5V717"/>
<evidence type="ECO:0000256" key="2">
    <source>
        <dbReference type="ARBA" id="ARBA00022801"/>
    </source>
</evidence>